<feature type="transmembrane region" description="Helical" evidence="1">
    <location>
        <begin position="130"/>
        <end position="153"/>
    </location>
</feature>
<feature type="transmembrane region" description="Helical" evidence="1">
    <location>
        <begin position="165"/>
        <end position="184"/>
    </location>
</feature>
<feature type="transmembrane region" description="Helical" evidence="1">
    <location>
        <begin position="73"/>
        <end position="96"/>
    </location>
</feature>
<protein>
    <submittedName>
        <fullName evidence="2">Uncharacterized protein</fullName>
    </submittedName>
</protein>
<keyword evidence="3" id="KW-1185">Reference proteome</keyword>
<dbReference type="Proteomes" id="UP001433268">
    <property type="component" value="Unassembled WGS sequence"/>
</dbReference>
<reference evidence="2 3" key="1">
    <citation type="submission" date="2023-01" db="EMBL/GenBank/DDBJ databases">
        <title>Analysis of 21 Apiospora genomes using comparative genomics revels a genus with tremendous synthesis potential of carbohydrate active enzymes and secondary metabolites.</title>
        <authorList>
            <person name="Sorensen T."/>
        </authorList>
    </citation>
    <scope>NUCLEOTIDE SEQUENCE [LARGE SCALE GENOMIC DNA]</scope>
    <source>
        <strain evidence="2 3">CBS 114990</strain>
    </source>
</reference>
<evidence type="ECO:0000313" key="2">
    <source>
        <dbReference type="EMBL" id="KAK8079490.1"/>
    </source>
</evidence>
<comment type="caution">
    <text evidence="2">The sequence shown here is derived from an EMBL/GenBank/DDBJ whole genome shotgun (WGS) entry which is preliminary data.</text>
</comment>
<keyword evidence="1" id="KW-0472">Membrane</keyword>
<dbReference type="PANTHER" id="PTHR37577:SF1">
    <property type="entry name" value="INTEGRAL MEMBRANE PROTEIN"/>
    <property type="match status" value="1"/>
</dbReference>
<feature type="transmembrane region" description="Helical" evidence="1">
    <location>
        <begin position="196"/>
        <end position="214"/>
    </location>
</feature>
<sequence length="306" mass="34420">MTTSSTRTHVTTTDTTITRTSCTQYLTSTVVGDSGLVSVQIVAVAHITEAPGRCEAYQVCKADIQPNPDISGIGVLAAFMTTAYLVFALILWAYWYGVLPGYVLQRSDRKLFFARQKEPDHRGRRILEEIVLIFSDQQLLTGVGILLTGYILAFNSDLSYYHWRFVVSLAWLSSTVHLMSLSVLRERLWRRPVSCTVRLFAIGLVFTLLLAALVPTPSRINPLPYTEREGYVSWGQDSRPRLQQEQQDTIKSAIPMRCLWNVKHSDFGSGEDLNALISSLIMTGAFAWKLCQFFGGNRNVVRLWGD</sequence>
<name>A0ABR1WAK4_9PEZI</name>
<proteinExistence type="predicted"/>
<organism evidence="2 3">
    <name type="scientific">Apiospora hydei</name>
    <dbReference type="NCBI Taxonomy" id="1337664"/>
    <lineage>
        <taxon>Eukaryota</taxon>
        <taxon>Fungi</taxon>
        <taxon>Dikarya</taxon>
        <taxon>Ascomycota</taxon>
        <taxon>Pezizomycotina</taxon>
        <taxon>Sordariomycetes</taxon>
        <taxon>Xylariomycetidae</taxon>
        <taxon>Amphisphaeriales</taxon>
        <taxon>Apiosporaceae</taxon>
        <taxon>Apiospora</taxon>
    </lineage>
</organism>
<dbReference type="EMBL" id="JAQQWN010000006">
    <property type="protein sequence ID" value="KAK8079490.1"/>
    <property type="molecule type" value="Genomic_DNA"/>
</dbReference>
<dbReference type="PANTHER" id="PTHR37577">
    <property type="entry name" value="INTEGRAL MEMBRANE PROTEIN"/>
    <property type="match status" value="1"/>
</dbReference>
<keyword evidence="1" id="KW-1133">Transmembrane helix</keyword>
<keyword evidence="1" id="KW-0812">Transmembrane</keyword>
<gene>
    <name evidence="2" type="ORF">PG997_007308</name>
</gene>
<evidence type="ECO:0000313" key="3">
    <source>
        <dbReference type="Proteomes" id="UP001433268"/>
    </source>
</evidence>
<dbReference type="RefSeq" id="XP_066666965.1">
    <property type="nucleotide sequence ID" value="XM_066811623.1"/>
</dbReference>
<evidence type="ECO:0000256" key="1">
    <source>
        <dbReference type="SAM" id="Phobius"/>
    </source>
</evidence>
<accession>A0ABR1WAK4</accession>
<dbReference type="GeneID" id="92044683"/>
<dbReference type="InterPro" id="IPR053018">
    <property type="entry name" value="Elsinochrome_Biosynth-Asso"/>
</dbReference>